<reference evidence="2 3" key="1">
    <citation type="submission" date="2020-12" db="EMBL/GenBank/DDBJ databases">
        <title>Metabolic potential, ecology and presence of endohyphal bacteria is reflected in genomic diversity of Mucoromycotina.</title>
        <authorList>
            <person name="Muszewska A."/>
            <person name="Okrasinska A."/>
            <person name="Steczkiewicz K."/>
            <person name="Drgas O."/>
            <person name="Orlowska M."/>
            <person name="Perlinska-Lenart U."/>
            <person name="Aleksandrzak-Piekarczyk T."/>
            <person name="Szatraj K."/>
            <person name="Zielenkiewicz U."/>
            <person name="Pilsyk S."/>
            <person name="Malc E."/>
            <person name="Mieczkowski P."/>
            <person name="Kruszewska J.S."/>
            <person name="Biernat P."/>
            <person name="Pawlowska J."/>
        </authorList>
    </citation>
    <scope>NUCLEOTIDE SEQUENCE [LARGE SCALE GENOMIC DNA]</scope>
    <source>
        <strain evidence="2 3">CBS 142.35</strain>
    </source>
</reference>
<accession>A0A8H7RST5</accession>
<feature type="region of interest" description="Disordered" evidence="1">
    <location>
        <begin position="166"/>
        <end position="193"/>
    </location>
</feature>
<dbReference type="EMBL" id="JAEPRB010000502">
    <property type="protein sequence ID" value="KAG2215592.1"/>
    <property type="molecule type" value="Genomic_DNA"/>
</dbReference>
<feature type="compositionally biased region" description="Acidic residues" evidence="1">
    <location>
        <begin position="170"/>
        <end position="193"/>
    </location>
</feature>
<evidence type="ECO:0000313" key="2">
    <source>
        <dbReference type="EMBL" id="KAG2215592.1"/>
    </source>
</evidence>
<proteinExistence type="predicted"/>
<evidence type="ECO:0000313" key="3">
    <source>
        <dbReference type="Proteomes" id="UP000646827"/>
    </source>
</evidence>
<name>A0A8H7RST5_9FUNG</name>
<sequence>MLANQGRRTKLTQIKKYLDDVDGLTARYPDTLTLMGGRYIDGGECNGGWDDVTRRNVGNNTPYYHYEQPYVPVANDPEQLPEAEPIAIGQGQVNEDGLTFNLHQHNNDNMDMDDFDFGLPEAPFVGQELETPPTRSIDTTHPIDSTIHHAASTILTVFGIPILGIAGDGDNTDNDTNDNYTEGESEDDDSDDMSAIGIDEEEIQGIYVDAWDLEPPLSTNSPIIESVDALLTLEDHERKSYDLYC</sequence>
<organism evidence="2 3">
    <name type="scientific">Circinella minor</name>
    <dbReference type="NCBI Taxonomy" id="1195481"/>
    <lineage>
        <taxon>Eukaryota</taxon>
        <taxon>Fungi</taxon>
        <taxon>Fungi incertae sedis</taxon>
        <taxon>Mucoromycota</taxon>
        <taxon>Mucoromycotina</taxon>
        <taxon>Mucoromycetes</taxon>
        <taxon>Mucorales</taxon>
        <taxon>Lichtheimiaceae</taxon>
        <taxon>Circinella</taxon>
    </lineage>
</organism>
<dbReference type="Proteomes" id="UP000646827">
    <property type="component" value="Unassembled WGS sequence"/>
</dbReference>
<dbReference type="AlphaFoldDB" id="A0A8H7RST5"/>
<keyword evidence="3" id="KW-1185">Reference proteome</keyword>
<gene>
    <name evidence="2" type="ORF">INT45_001437</name>
</gene>
<protein>
    <submittedName>
        <fullName evidence="2">Uncharacterized protein</fullName>
    </submittedName>
</protein>
<comment type="caution">
    <text evidence="2">The sequence shown here is derived from an EMBL/GenBank/DDBJ whole genome shotgun (WGS) entry which is preliminary data.</text>
</comment>
<evidence type="ECO:0000256" key="1">
    <source>
        <dbReference type="SAM" id="MobiDB-lite"/>
    </source>
</evidence>